<proteinExistence type="predicted"/>
<feature type="region of interest" description="Disordered" evidence="1">
    <location>
        <begin position="1"/>
        <end position="20"/>
    </location>
</feature>
<evidence type="ECO:0000313" key="3">
    <source>
        <dbReference type="Proteomes" id="UP000710849"/>
    </source>
</evidence>
<organism evidence="2 3">
    <name type="scientific">Botrytis byssoidea</name>
    <dbReference type="NCBI Taxonomy" id="139641"/>
    <lineage>
        <taxon>Eukaryota</taxon>
        <taxon>Fungi</taxon>
        <taxon>Dikarya</taxon>
        <taxon>Ascomycota</taxon>
        <taxon>Pezizomycotina</taxon>
        <taxon>Leotiomycetes</taxon>
        <taxon>Helotiales</taxon>
        <taxon>Sclerotiniaceae</taxon>
        <taxon>Botrytis</taxon>
    </lineage>
</organism>
<feature type="compositionally biased region" description="Polar residues" evidence="1">
    <location>
        <begin position="1"/>
        <end position="11"/>
    </location>
</feature>
<name>A0A9P5IK51_9HELO</name>
<reference evidence="2 3" key="1">
    <citation type="journal article" date="2020" name="Genome Biol. Evol.">
        <title>Comparative genomics of Sclerotiniaceae.</title>
        <authorList>
            <person name="Valero Jimenez C.A."/>
            <person name="Steentjes M."/>
            <person name="Scholten O.E."/>
            <person name="Van Kan J.A.L."/>
        </authorList>
    </citation>
    <scope>NUCLEOTIDE SEQUENCE [LARGE SCALE GENOMIC DNA]</scope>
    <source>
        <strain evidence="2 3">MUCL 94</strain>
    </source>
</reference>
<keyword evidence="3" id="KW-1185">Reference proteome</keyword>
<comment type="caution">
    <text evidence="2">The sequence shown here is derived from an EMBL/GenBank/DDBJ whole genome shotgun (WGS) entry which is preliminary data.</text>
</comment>
<evidence type="ECO:0000256" key="1">
    <source>
        <dbReference type="SAM" id="MobiDB-lite"/>
    </source>
</evidence>
<evidence type="ECO:0000313" key="2">
    <source>
        <dbReference type="EMBL" id="KAF7944632.1"/>
    </source>
</evidence>
<dbReference type="Proteomes" id="UP000710849">
    <property type="component" value="Unassembled WGS sequence"/>
</dbReference>
<gene>
    <name evidence="2" type="ORF">EAE97_005265</name>
</gene>
<dbReference type="EMBL" id="RCSW01000009">
    <property type="protein sequence ID" value="KAF7944632.1"/>
    <property type="molecule type" value="Genomic_DNA"/>
</dbReference>
<accession>A0A9P5IK51</accession>
<dbReference type="RefSeq" id="XP_038733114.1">
    <property type="nucleotide sequence ID" value="XM_038875777.1"/>
</dbReference>
<dbReference type="GeneID" id="62148854"/>
<sequence>MTTHAWNTQRNVPPPVGTYTKNRKPINRIVLKPVSEMSSPRLLAKLLRPLSVILKKAGR</sequence>
<protein>
    <submittedName>
        <fullName evidence="2">Uncharacterized protein</fullName>
    </submittedName>
</protein>
<dbReference type="AlphaFoldDB" id="A0A9P5IK51"/>